<gene>
    <name evidence="1" type="ORF">EZS27_010335</name>
</gene>
<organism evidence="1">
    <name type="scientific">termite gut metagenome</name>
    <dbReference type="NCBI Taxonomy" id="433724"/>
    <lineage>
        <taxon>unclassified sequences</taxon>
        <taxon>metagenomes</taxon>
        <taxon>organismal metagenomes</taxon>
    </lineage>
</organism>
<dbReference type="EMBL" id="SNRY01000359">
    <property type="protein sequence ID" value="KAA6341889.1"/>
    <property type="molecule type" value="Genomic_DNA"/>
</dbReference>
<name>A0A5J4S6Y8_9ZZZZ</name>
<evidence type="ECO:0000313" key="1">
    <source>
        <dbReference type="EMBL" id="KAA6341889.1"/>
    </source>
</evidence>
<proteinExistence type="predicted"/>
<accession>A0A5J4S6Y8</accession>
<comment type="caution">
    <text evidence="1">The sequence shown here is derived from an EMBL/GenBank/DDBJ whole genome shotgun (WGS) entry which is preliminary data.</text>
</comment>
<dbReference type="AlphaFoldDB" id="A0A5J4S6Y8"/>
<sequence>MLYLIQVAALYFYTPFKPLPASALSGVAFTSSYKPLERYILEGVIHMAR</sequence>
<protein>
    <submittedName>
        <fullName evidence="1">Uncharacterized protein</fullName>
    </submittedName>
</protein>
<reference evidence="1" key="1">
    <citation type="submission" date="2019-03" db="EMBL/GenBank/DDBJ databases">
        <title>Single cell metagenomics reveals metabolic interactions within the superorganism composed of flagellate Streblomastix strix and complex community of Bacteroidetes bacteria on its surface.</title>
        <authorList>
            <person name="Treitli S.C."/>
            <person name="Kolisko M."/>
            <person name="Husnik F."/>
            <person name="Keeling P."/>
            <person name="Hampl V."/>
        </authorList>
    </citation>
    <scope>NUCLEOTIDE SEQUENCE</scope>
    <source>
        <strain evidence="1">STM</strain>
    </source>
</reference>